<reference evidence="2 3" key="1">
    <citation type="submission" date="2016-07" db="EMBL/GenBank/DDBJ databases">
        <title>Pervasive Adenine N6-methylation of Active Genes in Fungi.</title>
        <authorList>
            <consortium name="DOE Joint Genome Institute"/>
            <person name="Mondo S.J."/>
            <person name="Dannebaum R.O."/>
            <person name="Kuo R.C."/>
            <person name="Labutti K."/>
            <person name="Haridas S."/>
            <person name="Kuo A."/>
            <person name="Salamov A."/>
            <person name="Ahrendt S.R."/>
            <person name="Lipzen A."/>
            <person name="Sullivan W."/>
            <person name="Andreopoulos W.B."/>
            <person name="Clum A."/>
            <person name="Lindquist E."/>
            <person name="Daum C."/>
            <person name="Ramamoorthy G.K."/>
            <person name="Gryganskyi A."/>
            <person name="Culley D."/>
            <person name="Magnuson J.K."/>
            <person name="James T.Y."/>
            <person name="O'Malley M.A."/>
            <person name="Stajich J.E."/>
            <person name="Spatafora J.W."/>
            <person name="Visel A."/>
            <person name="Grigoriev I.V."/>
        </authorList>
    </citation>
    <scope>NUCLEOTIDE SEQUENCE [LARGE SCALE GENOMIC DNA]</scope>
    <source>
        <strain evidence="2 3">NRRL 1336</strain>
    </source>
</reference>
<dbReference type="STRING" id="90262.A0A1X2HXT4"/>
<dbReference type="EMBL" id="MCGE01000049">
    <property type="protein sequence ID" value="ORZ04641.1"/>
    <property type="molecule type" value="Genomic_DNA"/>
</dbReference>
<dbReference type="Proteomes" id="UP000193560">
    <property type="component" value="Unassembled WGS sequence"/>
</dbReference>
<accession>A0A1X2HXT4</accession>
<protein>
    <submittedName>
        <fullName evidence="2">Uncharacterized protein</fullName>
    </submittedName>
</protein>
<feature type="compositionally biased region" description="Polar residues" evidence="1">
    <location>
        <begin position="1"/>
        <end position="13"/>
    </location>
</feature>
<dbReference type="OrthoDB" id="2381286at2759"/>
<keyword evidence="3" id="KW-1185">Reference proteome</keyword>
<sequence length="218" mass="24132">MPSIAPTTASVYQPSPPSRPMPHNPAYQHYRHSMPVGGSLHYDQTRGYQSSSYHSYQCHGDDPSRYSYDSPINNYTQSSSSSSASKLPTPTASSSSPSPRITSQKKSNELKVVDNTKRQITVKSVNEENRVWIDVLSTDTGASLAAKIHRIATFGTRNIIRITTAQGHEVPLTKRRPVFGQHDGGVDIAQVAHGDYWHVEWVPLDPSLLNKVLSKLIH</sequence>
<feature type="compositionally biased region" description="Low complexity" evidence="1">
    <location>
        <begin position="76"/>
        <end position="102"/>
    </location>
</feature>
<evidence type="ECO:0000256" key="1">
    <source>
        <dbReference type="SAM" id="MobiDB-lite"/>
    </source>
</evidence>
<dbReference type="Gene3D" id="2.170.16.10">
    <property type="entry name" value="Hedgehog/Intein (Hint) domain"/>
    <property type="match status" value="1"/>
</dbReference>
<feature type="region of interest" description="Disordered" evidence="1">
    <location>
        <begin position="1"/>
        <end position="109"/>
    </location>
</feature>
<name>A0A1X2HXT4_9FUNG</name>
<proteinExistence type="predicted"/>
<comment type="caution">
    <text evidence="2">The sequence shown here is derived from an EMBL/GenBank/DDBJ whole genome shotgun (WGS) entry which is preliminary data.</text>
</comment>
<organism evidence="2 3">
    <name type="scientific">Absidia repens</name>
    <dbReference type="NCBI Taxonomy" id="90262"/>
    <lineage>
        <taxon>Eukaryota</taxon>
        <taxon>Fungi</taxon>
        <taxon>Fungi incertae sedis</taxon>
        <taxon>Mucoromycota</taxon>
        <taxon>Mucoromycotina</taxon>
        <taxon>Mucoromycetes</taxon>
        <taxon>Mucorales</taxon>
        <taxon>Cunninghamellaceae</taxon>
        <taxon>Absidia</taxon>
    </lineage>
</organism>
<gene>
    <name evidence="2" type="ORF">BCR42DRAFT_186132</name>
</gene>
<evidence type="ECO:0000313" key="3">
    <source>
        <dbReference type="Proteomes" id="UP000193560"/>
    </source>
</evidence>
<feature type="compositionally biased region" description="Low complexity" evidence="1">
    <location>
        <begin position="48"/>
        <end position="57"/>
    </location>
</feature>
<feature type="compositionally biased region" description="Pro residues" evidence="1">
    <location>
        <begin position="14"/>
        <end position="23"/>
    </location>
</feature>
<dbReference type="AlphaFoldDB" id="A0A1X2HXT4"/>
<evidence type="ECO:0000313" key="2">
    <source>
        <dbReference type="EMBL" id="ORZ04641.1"/>
    </source>
</evidence>